<feature type="region of interest" description="Disordered" evidence="1">
    <location>
        <begin position="139"/>
        <end position="162"/>
    </location>
</feature>
<feature type="region of interest" description="Disordered" evidence="1">
    <location>
        <begin position="1"/>
        <end position="29"/>
    </location>
</feature>
<comment type="caution">
    <text evidence="2">The sequence shown here is derived from an EMBL/GenBank/DDBJ whole genome shotgun (WGS) entry which is preliminary data.</text>
</comment>
<dbReference type="EMBL" id="JBHRZH010000023">
    <property type="protein sequence ID" value="MFC3764324.1"/>
    <property type="molecule type" value="Genomic_DNA"/>
</dbReference>
<dbReference type="RefSeq" id="WP_205115286.1">
    <property type="nucleotide sequence ID" value="NZ_JAFBCM010000001.1"/>
</dbReference>
<dbReference type="Proteomes" id="UP001595699">
    <property type="component" value="Unassembled WGS sequence"/>
</dbReference>
<organism evidence="2 3">
    <name type="scientific">Tenggerimyces flavus</name>
    <dbReference type="NCBI Taxonomy" id="1708749"/>
    <lineage>
        <taxon>Bacteria</taxon>
        <taxon>Bacillati</taxon>
        <taxon>Actinomycetota</taxon>
        <taxon>Actinomycetes</taxon>
        <taxon>Propionibacteriales</taxon>
        <taxon>Nocardioidaceae</taxon>
        <taxon>Tenggerimyces</taxon>
    </lineage>
</organism>
<proteinExistence type="predicted"/>
<gene>
    <name evidence="2" type="ORF">ACFOUW_26040</name>
</gene>
<reference evidence="3" key="1">
    <citation type="journal article" date="2019" name="Int. J. Syst. Evol. Microbiol.">
        <title>The Global Catalogue of Microorganisms (GCM) 10K type strain sequencing project: providing services to taxonomists for standard genome sequencing and annotation.</title>
        <authorList>
            <consortium name="The Broad Institute Genomics Platform"/>
            <consortium name="The Broad Institute Genome Sequencing Center for Infectious Disease"/>
            <person name="Wu L."/>
            <person name="Ma J."/>
        </authorList>
    </citation>
    <scope>NUCLEOTIDE SEQUENCE [LARGE SCALE GENOMIC DNA]</scope>
    <source>
        <strain evidence="3">CGMCC 4.7241</strain>
    </source>
</reference>
<evidence type="ECO:0000313" key="3">
    <source>
        <dbReference type="Proteomes" id="UP001595699"/>
    </source>
</evidence>
<protein>
    <submittedName>
        <fullName evidence="2">Uncharacterized protein</fullName>
    </submittedName>
</protein>
<feature type="compositionally biased region" description="Basic and acidic residues" evidence="1">
    <location>
        <begin position="1"/>
        <end position="12"/>
    </location>
</feature>
<keyword evidence="3" id="KW-1185">Reference proteome</keyword>
<sequence length="162" mass="18311">MTNDPRQLEPDHLPTPFTAAEIRDASPPGKTVRVLVESDGEGPYLTVTRYDSCDSEGAIRQAWQESPEGIRLSEPQEFQSAWLDLQAHASFPVATTTRDEVELDTPFGRLDCLRYVRRDGDDVDTFWFARSMPGMPVRMESATGGRVVDRRTQQSNEIHDEK</sequence>
<evidence type="ECO:0000256" key="1">
    <source>
        <dbReference type="SAM" id="MobiDB-lite"/>
    </source>
</evidence>
<name>A0ABV7YIY5_9ACTN</name>
<feature type="compositionally biased region" description="Basic and acidic residues" evidence="1">
    <location>
        <begin position="147"/>
        <end position="162"/>
    </location>
</feature>
<evidence type="ECO:0000313" key="2">
    <source>
        <dbReference type="EMBL" id="MFC3764324.1"/>
    </source>
</evidence>
<accession>A0ABV7YIY5</accession>